<dbReference type="GO" id="GO:0005737">
    <property type="term" value="C:cytoplasm"/>
    <property type="evidence" value="ECO:0007669"/>
    <property type="project" value="TreeGrafter"/>
</dbReference>
<dbReference type="InterPro" id="IPR036324">
    <property type="entry name" value="Mn/Fe_SOD_N_sf"/>
</dbReference>
<feature type="domain" description="Manganese/iron superoxide dismutase C-terminal" evidence="2">
    <location>
        <begin position="200"/>
        <end position="246"/>
    </location>
</feature>
<comment type="function">
    <text evidence="1">Component of the mitochondrial ribosome (mitoribosome), a dedicated translation machinery responsible for the synthesis of mitochondrial genome-encoded proteins, including at least some of the essential transmembrane subunits of the mitochondrial respiratory chain. The mitoribosomes are attached to the mitochondrial inner membrane and translation products are cotranslationally integrated into the membrane.</text>
</comment>
<dbReference type="GO" id="GO:0004784">
    <property type="term" value="F:superoxide dismutase activity"/>
    <property type="evidence" value="ECO:0007669"/>
    <property type="project" value="InterPro"/>
</dbReference>
<dbReference type="InterPro" id="IPR036314">
    <property type="entry name" value="SOD_C_sf"/>
</dbReference>
<dbReference type="GO" id="GO:0046872">
    <property type="term" value="F:metal ion binding"/>
    <property type="evidence" value="ECO:0007669"/>
    <property type="project" value="InterPro"/>
</dbReference>
<reference evidence="3 4" key="1">
    <citation type="submission" date="2019-07" db="EMBL/GenBank/DDBJ databases">
        <authorList>
            <person name="Friedrich A."/>
            <person name="Schacherer J."/>
        </authorList>
    </citation>
    <scope>NUCLEOTIDE SEQUENCE [LARGE SCALE GENOMIC DNA]</scope>
</reference>
<evidence type="ECO:0000259" key="2">
    <source>
        <dbReference type="Pfam" id="PF02777"/>
    </source>
</evidence>
<feature type="domain" description="Manganese/iron superoxide dismutase C-terminal" evidence="2">
    <location>
        <begin position="113"/>
        <end position="170"/>
    </location>
</feature>
<dbReference type="Proteomes" id="UP000478008">
    <property type="component" value="Unassembled WGS sequence"/>
</dbReference>
<evidence type="ECO:0000313" key="4">
    <source>
        <dbReference type="Proteomes" id="UP000478008"/>
    </source>
</evidence>
<dbReference type="EMBL" id="CABFWN010000002">
    <property type="protein sequence ID" value="VUG17409.1"/>
    <property type="molecule type" value="Genomic_DNA"/>
</dbReference>
<dbReference type="PANTHER" id="PTHR43595">
    <property type="entry name" value="37S RIBOSOMAL PROTEIN S26, MITOCHONDRIAL"/>
    <property type="match status" value="1"/>
</dbReference>
<protein>
    <submittedName>
        <fullName evidence="3">DEBR0S2_06480g1_1</fullName>
    </submittedName>
</protein>
<dbReference type="SUPFAM" id="SSF46609">
    <property type="entry name" value="Fe,Mn superoxide dismutase (SOD), N-terminal domain"/>
    <property type="match status" value="1"/>
</dbReference>
<keyword evidence="4" id="KW-1185">Reference proteome</keyword>
<dbReference type="Pfam" id="PF02777">
    <property type="entry name" value="Sod_Fe_C"/>
    <property type="match status" value="2"/>
</dbReference>
<name>A0A7D9H1E5_DEKBR</name>
<evidence type="ECO:0000313" key="3">
    <source>
        <dbReference type="EMBL" id="VUG17409.1"/>
    </source>
</evidence>
<accession>A0A7D9H1E5</accession>
<sequence>MALLGQIIARRGIHLAPKLPLQAEFSKAGIPGLMSKEQFKIGWIDYQDFLTKNLTLKTVDTEFEARSPLAILLSTAKTQRLASVFHYASQCHNNHLFFQQLMPKGTCTTPIKANLLEKINDQYGDLDTFKNEFLFNADSLTGNGWVFLVENSDKTLKILQCNNDGTPYFFGRNQNLDLNGAIDISEYEQLLSKKEGVINHTKDYSLPLLCVNVWEFAYIQDYGVTGKADYLENFWDCINWEVINKRIFSNVQN</sequence>
<dbReference type="PANTHER" id="PTHR43595:SF2">
    <property type="entry name" value="SMALL RIBOSOMAL SUBUNIT PROTEIN MS42"/>
    <property type="match status" value="1"/>
</dbReference>
<gene>
    <name evidence="3" type="primary">RSM26</name>
    <name evidence="3" type="ORF">DEBR0S2_06480G</name>
</gene>
<dbReference type="InterPro" id="IPR019832">
    <property type="entry name" value="Mn/Fe_SOD_C"/>
</dbReference>
<dbReference type="AlphaFoldDB" id="A0A7D9H1E5"/>
<dbReference type="SUPFAM" id="SSF54719">
    <property type="entry name" value="Fe,Mn superoxide dismutase (SOD), C-terminal domain"/>
    <property type="match status" value="1"/>
</dbReference>
<organism evidence="3 4">
    <name type="scientific">Dekkera bruxellensis</name>
    <name type="common">Brettanomyces custersii</name>
    <dbReference type="NCBI Taxonomy" id="5007"/>
    <lineage>
        <taxon>Eukaryota</taxon>
        <taxon>Fungi</taxon>
        <taxon>Dikarya</taxon>
        <taxon>Ascomycota</taxon>
        <taxon>Saccharomycotina</taxon>
        <taxon>Pichiomycetes</taxon>
        <taxon>Pichiales</taxon>
        <taxon>Pichiaceae</taxon>
        <taxon>Brettanomyces</taxon>
    </lineage>
</organism>
<proteinExistence type="predicted"/>
<dbReference type="Gene3D" id="3.55.40.20">
    <property type="entry name" value="Iron/manganese superoxide dismutase, C-terminal domain"/>
    <property type="match status" value="1"/>
</dbReference>
<evidence type="ECO:0000256" key="1">
    <source>
        <dbReference type="ARBA" id="ARBA00037226"/>
    </source>
</evidence>